<evidence type="ECO:0000256" key="2">
    <source>
        <dbReference type="SAM" id="Phobius"/>
    </source>
</evidence>
<feature type="compositionally biased region" description="Basic and acidic residues" evidence="1">
    <location>
        <begin position="72"/>
        <end position="96"/>
    </location>
</feature>
<keyword evidence="4" id="KW-1185">Reference proteome</keyword>
<dbReference type="AlphaFoldDB" id="A0A8J4PVE2"/>
<evidence type="ECO:0008006" key="5">
    <source>
        <dbReference type="Google" id="ProtNLM"/>
    </source>
</evidence>
<feature type="transmembrane region" description="Helical" evidence="2">
    <location>
        <begin position="312"/>
        <end position="333"/>
    </location>
</feature>
<comment type="caution">
    <text evidence="3">The sequence shown here is derived from an EMBL/GenBank/DDBJ whole genome shotgun (WGS) entry which is preliminary data.</text>
</comment>
<feature type="transmembrane region" description="Helical" evidence="2">
    <location>
        <begin position="184"/>
        <end position="205"/>
    </location>
</feature>
<dbReference type="Proteomes" id="UP000695562">
    <property type="component" value="Unassembled WGS sequence"/>
</dbReference>
<organism evidence="3 4">
    <name type="scientific">Polysphondylium violaceum</name>
    <dbReference type="NCBI Taxonomy" id="133409"/>
    <lineage>
        <taxon>Eukaryota</taxon>
        <taxon>Amoebozoa</taxon>
        <taxon>Evosea</taxon>
        <taxon>Eumycetozoa</taxon>
        <taxon>Dictyostelia</taxon>
        <taxon>Dictyosteliales</taxon>
        <taxon>Dictyosteliaceae</taxon>
        <taxon>Polysphondylium</taxon>
    </lineage>
</organism>
<feature type="compositionally biased region" description="Polar residues" evidence="1">
    <location>
        <begin position="58"/>
        <end position="70"/>
    </location>
</feature>
<keyword evidence="2" id="KW-0472">Membrane</keyword>
<feature type="transmembrane region" description="Helical" evidence="2">
    <location>
        <begin position="152"/>
        <end position="172"/>
    </location>
</feature>
<evidence type="ECO:0000256" key="1">
    <source>
        <dbReference type="SAM" id="MobiDB-lite"/>
    </source>
</evidence>
<name>A0A8J4PVE2_9MYCE</name>
<sequence>MVLNKRSIEGSTNISDGVSLKNKHIHHYTDENEFYKSTNQESSTAQEPDLRYGKVKQTKGSSTFDNNTNTESDEHKKSIEITGADKLDSKQQDKQEHKHKHKQLGDRKKKATSFLGLRPSKFVNNRGLIHGFGVFMFVYYLAMMYVRVEHRGLIGIADSIWLCNLAVIFGFVSIFVDNAYIMNIAVNCTFIVHLLWVIDVVTYFATGSFPLGNAEYISWPSITWGEILTTTHHAWFVPMCMICLHRNGGYQDSVWFPGSMVLVVPVLSFSRYFPKIITLANGSTFYLNINMSHEWWSDMKGWPFSLIPNGTVSYGIFLLSFSLVLFSVSHAILKVLCWITIKK</sequence>
<feature type="compositionally biased region" description="Basic residues" evidence="1">
    <location>
        <begin position="97"/>
        <end position="109"/>
    </location>
</feature>
<feature type="transmembrane region" description="Helical" evidence="2">
    <location>
        <begin position="127"/>
        <end position="146"/>
    </location>
</feature>
<dbReference type="EMBL" id="AJWJ01000504">
    <property type="protein sequence ID" value="KAF2070346.1"/>
    <property type="molecule type" value="Genomic_DNA"/>
</dbReference>
<evidence type="ECO:0000313" key="3">
    <source>
        <dbReference type="EMBL" id="KAF2070346.1"/>
    </source>
</evidence>
<keyword evidence="2" id="KW-1133">Transmembrane helix</keyword>
<gene>
    <name evidence="3" type="ORF">CYY_008333</name>
</gene>
<protein>
    <recommendedName>
        <fullName evidence="5">Transmembrane protein</fullName>
    </recommendedName>
</protein>
<accession>A0A8J4PVE2</accession>
<evidence type="ECO:0000313" key="4">
    <source>
        <dbReference type="Proteomes" id="UP000695562"/>
    </source>
</evidence>
<feature type="transmembrane region" description="Helical" evidence="2">
    <location>
        <begin position="254"/>
        <end position="273"/>
    </location>
</feature>
<feature type="region of interest" description="Disordered" evidence="1">
    <location>
        <begin position="31"/>
        <end position="109"/>
    </location>
</feature>
<feature type="compositionally biased region" description="Polar residues" evidence="1">
    <location>
        <begin position="35"/>
        <end position="46"/>
    </location>
</feature>
<proteinExistence type="predicted"/>
<reference evidence="3" key="1">
    <citation type="submission" date="2020-01" db="EMBL/GenBank/DDBJ databases">
        <title>Development of genomics and gene disruption for Polysphondylium violaceum indicates a role for the polyketide synthase stlB in stalk morphogenesis.</title>
        <authorList>
            <person name="Narita B."/>
            <person name="Kawabe Y."/>
            <person name="Kin K."/>
            <person name="Saito T."/>
            <person name="Gibbs R."/>
            <person name="Kuspa A."/>
            <person name="Muzny D."/>
            <person name="Queller D."/>
            <person name="Richards S."/>
            <person name="Strassman J."/>
            <person name="Sucgang R."/>
            <person name="Worley K."/>
            <person name="Schaap P."/>
        </authorList>
    </citation>
    <scope>NUCLEOTIDE SEQUENCE</scope>
    <source>
        <strain evidence="3">QSvi11</strain>
    </source>
</reference>
<keyword evidence="2" id="KW-0812">Transmembrane</keyword>
<dbReference type="OrthoDB" id="17763at2759"/>